<feature type="region of interest" description="Disordered" evidence="1">
    <location>
        <begin position="91"/>
        <end position="128"/>
    </location>
</feature>
<dbReference type="EMBL" id="OX459942">
    <property type="protein sequence ID" value="CAI9177298.1"/>
    <property type="molecule type" value="Genomic_DNA"/>
</dbReference>
<name>A0ABN8ZUU3_RANTA</name>
<keyword evidence="3" id="KW-1185">Reference proteome</keyword>
<gene>
    <name evidence="2" type="ORF">MRATA1EN1_LOCUS26260</name>
</gene>
<accession>A0ABN8ZUU3</accession>
<organism evidence="2 3">
    <name type="scientific">Rangifer tarandus platyrhynchus</name>
    <name type="common">Svalbard reindeer</name>
    <dbReference type="NCBI Taxonomy" id="3082113"/>
    <lineage>
        <taxon>Eukaryota</taxon>
        <taxon>Metazoa</taxon>
        <taxon>Chordata</taxon>
        <taxon>Craniata</taxon>
        <taxon>Vertebrata</taxon>
        <taxon>Euteleostomi</taxon>
        <taxon>Mammalia</taxon>
        <taxon>Eutheria</taxon>
        <taxon>Laurasiatheria</taxon>
        <taxon>Artiodactyla</taxon>
        <taxon>Ruminantia</taxon>
        <taxon>Pecora</taxon>
        <taxon>Cervidae</taxon>
        <taxon>Odocoileinae</taxon>
        <taxon>Rangifer</taxon>
    </lineage>
</organism>
<sequence length="128" mass="13840">MGSGEKWLNCKSDFLVKYLKPGAAGPAQLPVRVPAGGRVQRREPAGQASGPQLPLEGRQRPHKRLDVYRLTAHFCPCSLQHAGRPALLLRRGQPAADPGQGCQRPRPGQHRRLPRAALQGGHAALDPV</sequence>
<evidence type="ECO:0000313" key="3">
    <source>
        <dbReference type="Proteomes" id="UP001176941"/>
    </source>
</evidence>
<evidence type="ECO:0000313" key="2">
    <source>
        <dbReference type="EMBL" id="CAI9177298.1"/>
    </source>
</evidence>
<protein>
    <submittedName>
        <fullName evidence="2">Uncharacterized protein</fullName>
    </submittedName>
</protein>
<evidence type="ECO:0000256" key="1">
    <source>
        <dbReference type="SAM" id="MobiDB-lite"/>
    </source>
</evidence>
<dbReference type="Proteomes" id="UP001176941">
    <property type="component" value="Chromosome 6"/>
</dbReference>
<reference evidence="2" key="1">
    <citation type="submission" date="2023-04" db="EMBL/GenBank/DDBJ databases">
        <authorList>
            <consortium name="ELIXIR-Norway"/>
        </authorList>
    </citation>
    <scope>NUCLEOTIDE SEQUENCE [LARGE SCALE GENOMIC DNA]</scope>
</reference>
<proteinExistence type="predicted"/>
<feature type="region of interest" description="Disordered" evidence="1">
    <location>
        <begin position="24"/>
        <end position="60"/>
    </location>
</feature>